<protein>
    <submittedName>
        <fullName evidence="1">Uncharacterized protein</fullName>
    </submittedName>
</protein>
<accession>A0A4Y2UEZ2</accession>
<dbReference type="AlphaFoldDB" id="A0A4Y2UEZ2"/>
<reference evidence="1 2" key="1">
    <citation type="journal article" date="2019" name="Sci. Rep.">
        <title>Orb-weaving spider Araneus ventricosus genome elucidates the spidroin gene catalogue.</title>
        <authorList>
            <person name="Kono N."/>
            <person name="Nakamura H."/>
            <person name="Ohtoshi R."/>
            <person name="Moran D.A.P."/>
            <person name="Shinohara A."/>
            <person name="Yoshida Y."/>
            <person name="Fujiwara M."/>
            <person name="Mori M."/>
            <person name="Tomita M."/>
            <person name="Arakawa K."/>
        </authorList>
    </citation>
    <scope>NUCLEOTIDE SEQUENCE [LARGE SCALE GENOMIC DNA]</scope>
</reference>
<keyword evidence="2" id="KW-1185">Reference proteome</keyword>
<evidence type="ECO:0000313" key="2">
    <source>
        <dbReference type="Proteomes" id="UP000499080"/>
    </source>
</evidence>
<evidence type="ECO:0000313" key="1">
    <source>
        <dbReference type="EMBL" id="GBO10120.1"/>
    </source>
</evidence>
<sequence length="94" mass="10388">MLVFKTKYDFVGIKIIPDPEGHLRLLSPTKGWAGGIKSSKPPWNTLARDKGGGDFIEEVLDVCGVRMPVLCPEAWLGSRQPCIHCCEWKIVHGG</sequence>
<dbReference type="EMBL" id="BGPR01035335">
    <property type="protein sequence ID" value="GBO10120.1"/>
    <property type="molecule type" value="Genomic_DNA"/>
</dbReference>
<name>A0A4Y2UEZ2_ARAVE</name>
<comment type="caution">
    <text evidence="1">The sequence shown here is derived from an EMBL/GenBank/DDBJ whole genome shotgun (WGS) entry which is preliminary data.</text>
</comment>
<proteinExistence type="predicted"/>
<gene>
    <name evidence="1" type="ORF">AVEN_226759_1</name>
</gene>
<dbReference type="Proteomes" id="UP000499080">
    <property type="component" value="Unassembled WGS sequence"/>
</dbReference>
<organism evidence="1 2">
    <name type="scientific">Araneus ventricosus</name>
    <name type="common">Orbweaver spider</name>
    <name type="synonym">Epeira ventricosa</name>
    <dbReference type="NCBI Taxonomy" id="182803"/>
    <lineage>
        <taxon>Eukaryota</taxon>
        <taxon>Metazoa</taxon>
        <taxon>Ecdysozoa</taxon>
        <taxon>Arthropoda</taxon>
        <taxon>Chelicerata</taxon>
        <taxon>Arachnida</taxon>
        <taxon>Araneae</taxon>
        <taxon>Araneomorphae</taxon>
        <taxon>Entelegynae</taxon>
        <taxon>Araneoidea</taxon>
        <taxon>Araneidae</taxon>
        <taxon>Araneus</taxon>
    </lineage>
</organism>